<protein>
    <recommendedName>
        <fullName evidence="6">S-locus receptor kinase C-terminal domain-containing protein</fullName>
    </recommendedName>
</protein>
<evidence type="ECO:0000256" key="4">
    <source>
        <dbReference type="ARBA" id="ARBA00022777"/>
    </source>
</evidence>
<dbReference type="PANTHER" id="PTHR27002">
    <property type="entry name" value="RECEPTOR-LIKE SERINE/THREONINE-PROTEIN KINASE SD1-8"/>
    <property type="match status" value="1"/>
</dbReference>
<comment type="caution">
    <text evidence="8">The sequence shown here is derived from an EMBL/GenBank/DDBJ whole genome shotgun (WGS) entry which is preliminary data.</text>
</comment>
<dbReference type="GO" id="GO:0005886">
    <property type="term" value="C:plasma membrane"/>
    <property type="evidence" value="ECO:0007669"/>
    <property type="project" value="TreeGrafter"/>
</dbReference>
<proteinExistence type="predicted"/>
<keyword evidence="9" id="KW-1185">Reference proteome</keyword>
<organism evidence="8 9">
    <name type="scientific">Lithospermum erythrorhizon</name>
    <name type="common">Purple gromwell</name>
    <name type="synonym">Lithospermum officinale var. erythrorhizon</name>
    <dbReference type="NCBI Taxonomy" id="34254"/>
    <lineage>
        <taxon>Eukaryota</taxon>
        <taxon>Viridiplantae</taxon>
        <taxon>Streptophyta</taxon>
        <taxon>Embryophyta</taxon>
        <taxon>Tracheophyta</taxon>
        <taxon>Spermatophyta</taxon>
        <taxon>Magnoliopsida</taxon>
        <taxon>eudicotyledons</taxon>
        <taxon>Gunneridae</taxon>
        <taxon>Pentapetalae</taxon>
        <taxon>asterids</taxon>
        <taxon>lamiids</taxon>
        <taxon>Boraginales</taxon>
        <taxon>Boraginaceae</taxon>
        <taxon>Boraginoideae</taxon>
        <taxon>Lithospermeae</taxon>
        <taxon>Lithospermum</taxon>
    </lineage>
</organism>
<keyword evidence="4" id="KW-0418">Kinase</keyword>
<sequence>MEDSFAVSEVLRCVQVGLLCVQQRPEDRPTMASVLLMLDSESAVLPLPKRPGYYTERFLDESDLPSDARFWTVNDLTDTIMQGR</sequence>
<keyword evidence="3" id="KW-0547">Nucleotide-binding</keyword>
<dbReference type="Proteomes" id="UP001454036">
    <property type="component" value="Unassembled WGS sequence"/>
</dbReference>
<dbReference type="EMBL" id="BAABME010016604">
    <property type="protein sequence ID" value="GAA0146660.1"/>
    <property type="molecule type" value="Genomic_DNA"/>
</dbReference>
<dbReference type="Gene3D" id="1.10.510.10">
    <property type="entry name" value="Transferase(Phosphotransferase) domain 1"/>
    <property type="match status" value="1"/>
</dbReference>
<keyword evidence="2" id="KW-0808">Transferase</keyword>
<dbReference type="GO" id="GO:0004674">
    <property type="term" value="F:protein serine/threonine kinase activity"/>
    <property type="evidence" value="ECO:0007669"/>
    <property type="project" value="UniProtKB-KW"/>
</dbReference>
<evidence type="ECO:0000313" key="8">
    <source>
        <dbReference type="EMBL" id="GAA0163282.1"/>
    </source>
</evidence>
<keyword evidence="1" id="KW-0723">Serine/threonine-protein kinase</keyword>
<dbReference type="AlphaFoldDB" id="A0AAV3QGT8"/>
<dbReference type="GO" id="GO:0005524">
    <property type="term" value="F:ATP binding"/>
    <property type="evidence" value="ECO:0007669"/>
    <property type="project" value="UniProtKB-KW"/>
</dbReference>
<evidence type="ECO:0000256" key="3">
    <source>
        <dbReference type="ARBA" id="ARBA00022741"/>
    </source>
</evidence>
<feature type="domain" description="S-locus receptor kinase C-terminal" evidence="6">
    <location>
        <begin position="40"/>
        <end position="84"/>
    </location>
</feature>
<dbReference type="InterPro" id="IPR021820">
    <property type="entry name" value="S-locus_recpt_kinase_C"/>
</dbReference>
<gene>
    <name evidence="7" type="ORF">LIER_36359</name>
    <name evidence="8" type="ORF">LIER_43636</name>
</gene>
<evidence type="ECO:0000256" key="1">
    <source>
        <dbReference type="ARBA" id="ARBA00022527"/>
    </source>
</evidence>
<keyword evidence="5" id="KW-0067">ATP-binding</keyword>
<evidence type="ECO:0000313" key="7">
    <source>
        <dbReference type="EMBL" id="GAA0146660.1"/>
    </source>
</evidence>
<name>A0AAV3QGT8_LITER</name>
<reference evidence="8 9" key="1">
    <citation type="submission" date="2024-01" db="EMBL/GenBank/DDBJ databases">
        <title>The complete chloroplast genome sequence of Lithospermum erythrorhizon: insights into the phylogenetic relationship among Boraginaceae species and the maternal lineages of purple gromwells.</title>
        <authorList>
            <person name="Okada T."/>
            <person name="Watanabe K."/>
        </authorList>
    </citation>
    <scope>NUCLEOTIDE SEQUENCE [LARGE SCALE GENOMIC DNA]</scope>
</reference>
<dbReference type="EMBL" id="BAABME010037071">
    <property type="protein sequence ID" value="GAA0163282.1"/>
    <property type="molecule type" value="Genomic_DNA"/>
</dbReference>
<evidence type="ECO:0000256" key="5">
    <source>
        <dbReference type="ARBA" id="ARBA00022840"/>
    </source>
</evidence>
<evidence type="ECO:0000259" key="6">
    <source>
        <dbReference type="Pfam" id="PF11883"/>
    </source>
</evidence>
<accession>A0AAV3QGT8</accession>
<evidence type="ECO:0000313" key="9">
    <source>
        <dbReference type="Proteomes" id="UP001454036"/>
    </source>
</evidence>
<dbReference type="PANTHER" id="PTHR27002:SF181">
    <property type="entry name" value="RECEPTOR-LIKE SERINE_THREONINE-PROTEIN KINASE"/>
    <property type="match status" value="1"/>
</dbReference>
<evidence type="ECO:0000256" key="2">
    <source>
        <dbReference type="ARBA" id="ARBA00022679"/>
    </source>
</evidence>
<dbReference type="Pfam" id="PF11883">
    <property type="entry name" value="DUF3403"/>
    <property type="match status" value="1"/>
</dbReference>